<evidence type="ECO:0000256" key="3">
    <source>
        <dbReference type="ARBA" id="ARBA00022833"/>
    </source>
</evidence>
<protein>
    <recommendedName>
        <fullName evidence="5">GRF-type domain-containing protein</fullName>
    </recommendedName>
</protein>
<accession>A0AA35Z638</accession>
<dbReference type="Proteomes" id="UP001177003">
    <property type="component" value="Chromosome 5"/>
</dbReference>
<evidence type="ECO:0000313" key="7">
    <source>
        <dbReference type="Proteomes" id="UP001177003"/>
    </source>
</evidence>
<evidence type="ECO:0000259" key="5">
    <source>
        <dbReference type="PROSITE" id="PS51999"/>
    </source>
</evidence>
<dbReference type="PROSITE" id="PS51999">
    <property type="entry name" value="ZF_GRF"/>
    <property type="match status" value="1"/>
</dbReference>
<keyword evidence="1" id="KW-0479">Metal-binding</keyword>
<evidence type="ECO:0000256" key="4">
    <source>
        <dbReference type="PROSITE-ProRule" id="PRU01343"/>
    </source>
</evidence>
<keyword evidence="7" id="KW-1185">Reference proteome</keyword>
<sequence>MVICTCGSVTVRVTYWTDLNPGRRFWSCARNGRSCPFLGWVDDPMCHRVVEVIPSLLRRMNNVQMLLIQARADVVKLKWMLILSWNIGMEWKELCPFIKDWNGMRKIEDQNPISKQWNGMCFGHLSNNGME</sequence>
<keyword evidence="2 4" id="KW-0863">Zinc-finger</keyword>
<evidence type="ECO:0000256" key="1">
    <source>
        <dbReference type="ARBA" id="ARBA00022723"/>
    </source>
</evidence>
<reference evidence="6" key="1">
    <citation type="submission" date="2023-04" db="EMBL/GenBank/DDBJ databases">
        <authorList>
            <person name="Vijverberg K."/>
            <person name="Xiong W."/>
            <person name="Schranz E."/>
        </authorList>
    </citation>
    <scope>NUCLEOTIDE SEQUENCE</scope>
</reference>
<gene>
    <name evidence="6" type="ORF">LSALG_LOCUS25777</name>
</gene>
<dbReference type="GO" id="GO:0008270">
    <property type="term" value="F:zinc ion binding"/>
    <property type="evidence" value="ECO:0007669"/>
    <property type="project" value="UniProtKB-KW"/>
</dbReference>
<evidence type="ECO:0000313" key="6">
    <source>
        <dbReference type="EMBL" id="CAI9286354.1"/>
    </source>
</evidence>
<dbReference type="PANTHER" id="PTHR33248">
    <property type="entry name" value="ZINC ION-BINDING PROTEIN"/>
    <property type="match status" value="1"/>
</dbReference>
<proteinExistence type="predicted"/>
<name>A0AA35Z638_LACSI</name>
<organism evidence="6 7">
    <name type="scientific">Lactuca saligna</name>
    <name type="common">Willowleaf lettuce</name>
    <dbReference type="NCBI Taxonomy" id="75948"/>
    <lineage>
        <taxon>Eukaryota</taxon>
        <taxon>Viridiplantae</taxon>
        <taxon>Streptophyta</taxon>
        <taxon>Embryophyta</taxon>
        <taxon>Tracheophyta</taxon>
        <taxon>Spermatophyta</taxon>
        <taxon>Magnoliopsida</taxon>
        <taxon>eudicotyledons</taxon>
        <taxon>Gunneridae</taxon>
        <taxon>Pentapetalae</taxon>
        <taxon>asterids</taxon>
        <taxon>campanulids</taxon>
        <taxon>Asterales</taxon>
        <taxon>Asteraceae</taxon>
        <taxon>Cichorioideae</taxon>
        <taxon>Cichorieae</taxon>
        <taxon>Lactucinae</taxon>
        <taxon>Lactuca</taxon>
    </lineage>
</organism>
<dbReference type="AlphaFoldDB" id="A0AA35Z638"/>
<evidence type="ECO:0000256" key="2">
    <source>
        <dbReference type="ARBA" id="ARBA00022771"/>
    </source>
</evidence>
<keyword evidence="3" id="KW-0862">Zinc</keyword>
<feature type="domain" description="GRF-type" evidence="5">
    <location>
        <begin position="4"/>
        <end position="44"/>
    </location>
</feature>
<dbReference type="EMBL" id="OX465081">
    <property type="protein sequence ID" value="CAI9286354.1"/>
    <property type="molecule type" value="Genomic_DNA"/>
</dbReference>
<dbReference type="InterPro" id="IPR010666">
    <property type="entry name" value="Znf_GRF"/>
</dbReference>